<dbReference type="AlphaFoldDB" id="A0A3S5BD76"/>
<name>A0A3S5BD76_9PLAT</name>
<organism evidence="1 2">
    <name type="scientific">Protopolystoma xenopodis</name>
    <dbReference type="NCBI Taxonomy" id="117903"/>
    <lineage>
        <taxon>Eukaryota</taxon>
        <taxon>Metazoa</taxon>
        <taxon>Spiralia</taxon>
        <taxon>Lophotrochozoa</taxon>
        <taxon>Platyhelminthes</taxon>
        <taxon>Monogenea</taxon>
        <taxon>Polyopisthocotylea</taxon>
        <taxon>Polystomatidea</taxon>
        <taxon>Polystomatidae</taxon>
        <taxon>Protopolystoma</taxon>
    </lineage>
</organism>
<accession>A0A3S5BD76</accession>
<evidence type="ECO:0000313" key="1">
    <source>
        <dbReference type="EMBL" id="VEL41117.1"/>
    </source>
</evidence>
<evidence type="ECO:0000313" key="2">
    <source>
        <dbReference type="Proteomes" id="UP000784294"/>
    </source>
</evidence>
<protein>
    <submittedName>
        <fullName evidence="1">Uncharacterized protein</fullName>
    </submittedName>
</protein>
<dbReference type="Proteomes" id="UP000784294">
    <property type="component" value="Unassembled WGS sequence"/>
</dbReference>
<keyword evidence="2" id="KW-1185">Reference proteome</keyword>
<reference evidence="1" key="1">
    <citation type="submission" date="2018-11" db="EMBL/GenBank/DDBJ databases">
        <authorList>
            <consortium name="Pathogen Informatics"/>
        </authorList>
    </citation>
    <scope>NUCLEOTIDE SEQUENCE</scope>
</reference>
<sequence>MTSLLDICLSAPAAIAFRPVQHVVTPFVSLPRATGHAQLPPITTSRPTTPPFLPSFLPHQPTVRRVERVSPARRGAALCGTRALSPLRWQSNRAASHVEFRHEVPSPVKSQTALPGPETGLGGARALYVCVCVCLLGTLIPRQPDKENSDVRQNSSSGSVSVYCGPEFVKCCHLIHANRPELNMSEGVAEAVRRVAEDRLRLSSSNGLSRLRPRRQVHHILRKAVTRTTLPRGTFERLMLFVIFSNS</sequence>
<gene>
    <name evidence="1" type="ORF">PXEA_LOCUS34557</name>
</gene>
<dbReference type="EMBL" id="CAAALY010267927">
    <property type="protein sequence ID" value="VEL41117.1"/>
    <property type="molecule type" value="Genomic_DNA"/>
</dbReference>
<proteinExistence type="predicted"/>
<comment type="caution">
    <text evidence="1">The sequence shown here is derived from an EMBL/GenBank/DDBJ whole genome shotgun (WGS) entry which is preliminary data.</text>
</comment>